<protein>
    <recommendedName>
        <fullName evidence="3">F-box domain-containing protein</fullName>
    </recommendedName>
</protein>
<name>A0A9W9A0M9_9AGAR</name>
<organism evidence="1 2">
    <name type="scientific">Lentinula aciculospora</name>
    <dbReference type="NCBI Taxonomy" id="153920"/>
    <lineage>
        <taxon>Eukaryota</taxon>
        <taxon>Fungi</taxon>
        <taxon>Dikarya</taxon>
        <taxon>Basidiomycota</taxon>
        <taxon>Agaricomycotina</taxon>
        <taxon>Agaricomycetes</taxon>
        <taxon>Agaricomycetidae</taxon>
        <taxon>Agaricales</taxon>
        <taxon>Marasmiineae</taxon>
        <taxon>Omphalotaceae</taxon>
        <taxon>Lentinula</taxon>
    </lineage>
</organism>
<dbReference type="Proteomes" id="UP001150266">
    <property type="component" value="Unassembled WGS sequence"/>
</dbReference>
<sequence>MLDLSYSKTSPTFWDSSRSPFASMIGTNHVPTLSELNQLKDSLLLPENELHRVNFEIHRIRTFLDVLSQEKQQIERYIDAHKALMSPVRQLPSETLSEIFKWCLPFDPPYAVRNIYQAPLILTTICRSWRLTAINTPRLWNSLHVYLPPHLSRLTCSRRISGITTWLKRSGSLPLSLSFH</sequence>
<comment type="caution">
    <text evidence="1">The sequence shown here is derived from an EMBL/GenBank/DDBJ whole genome shotgun (WGS) entry which is preliminary data.</text>
</comment>
<evidence type="ECO:0000313" key="1">
    <source>
        <dbReference type="EMBL" id="KAJ4471456.1"/>
    </source>
</evidence>
<evidence type="ECO:0008006" key="3">
    <source>
        <dbReference type="Google" id="ProtNLM"/>
    </source>
</evidence>
<keyword evidence="2" id="KW-1185">Reference proteome</keyword>
<evidence type="ECO:0000313" key="2">
    <source>
        <dbReference type="Proteomes" id="UP001150266"/>
    </source>
</evidence>
<proteinExistence type="predicted"/>
<dbReference type="OrthoDB" id="3365698at2759"/>
<dbReference type="AlphaFoldDB" id="A0A9W9A0M9"/>
<reference evidence="1" key="1">
    <citation type="submission" date="2022-08" db="EMBL/GenBank/DDBJ databases">
        <title>A Global Phylogenomic Analysis of the Shiitake Genus Lentinula.</title>
        <authorList>
            <consortium name="DOE Joint Genome Institute"/>
            <person name="Sierra-Patev S."/>
            <person name="Min B."/>
            <person name="Naranjo-Ortiz M."/>
            <person name="Looney B."/>
            <person name="Konkel Z."/>
            <person name="Slot J.C."/>
            <person name="Sakamoto Y."/>
            <person name="Steenwyk J.L."/>
            <person name="Rokas A."/>
            <person name="Carro J."/>
            <person name="Camarero S."/>
            <person name="Ferreira P."/>
            <person name="Molpeceres G."/>
            <person name="Ruiz-Duenas F.J."/>
            <person name="Serrano A."/>
            <person name="Henrissat B."/>
            <person name="Drula E."/>
            <person name="Hughes K.W."/>
            <person name="Mata J.L."/>
            <person name="Ishikawa N.K."/>
            <person name="Vargas-Isla R."/>
            <person name="Ushijima S."/>
            <person name="Smith C.A."/>
            <person name="Ahrendt S."/>
            <person name="Andreopoulos W."/>
            <person name="He G."/>
            <person name="Labutti K."/>
            <person name="Lipzen A."/>
            <person name="Ng V."/>
            <person name="Riley R."/>
            <person name="Sandor L."/>
            <person name="Barry K."/>
            <person name="Martinez A.T."/>
            <person name="Xiao Y."/>
            <person name="Gibbons J.G."/>
            <person name="Terashima K."/>
            <person name="Grigoriev I.V."/>
            <person name="Hibbett D.S."/>
        </authorList>
    </citation>
    <scope>NUCLEOTIDE SEQUENCE</scope>
    <source>
        <strain evidence="1">JLM2183</strain>
    </source>
</reference>
<dbReference type="EMBL" id="JAOTPV010000022">
    <property type="protein sequence ID" value="KAJ4471456.1"/>
    <property type="molecule type" value="Genomic_DNA"/>
</dbReference>
<feature type="non-terminal residue" evidence="1">
    <location>
        <position position="180"/>
    </location>
</feature>
<gene>
    <name evidence="1" type="ORF">J3R30DRAFT_3299633</name>
</gene>
<accession>A0A9W9A0M9</accession>